<keyword evidence="2" id="KW-0614">Plasmid</keyword>
<evidence type="ECO:0008006" key="4">
    <source>
        <dbReference type="Google" id="ProtNLM"/>
    </source>
</evidence>
<dbReference type="Proteomes" id="UP000196205">
    <property type="component" value="Plasmid pAP1342-3"/>
</dbReference>
<dbReference type="AlphaFoldDB" id="A0A1Y0Y2J0"/>
<feature type="coiled-coil region" evidence="1">
    <location>
        <begin position="58"/>
        <end position="85"/>
    </location>
</feature>
<dbReference type="GO" id="GO:0004803">
    <property type="term" value="F:transposase activity"/>
    <property type="evidence" value="ECO:0007669"/>
    <property type="project" value="InterPro"/>
</dbReference>
<sequence length="94" mass="10807">MALKQTEEFRREAVRIVLSSGLPRARVAADLGIGKSTLSHWISQYRSSDLTATVSETQMDLARENERLRLENRVLREERDILKKATQFFASQKT</sequence>
<dbReference type="InterPro" id="IPR009057">
    <property type="entry name" value="Homeodomain-like_sf"/>
</dbReference>
<keyword evidence="1" id="KW-0175">Coiled coil</keyword>
<accession>A0A1Y0Y2J0</accession>
<dbReference type="GO" id="GO:0006313">
    <property type="term" value="P:DNA transposition"/>
    <property type="evidence" value="ECO:0007669"/>
    <property type="project" value="InterPro"/>
</dbReference>
<dbReference type="SUPFAM" id="SSF46689">
    <property type="entry name" value="Homeodomain-like"/>
    <property type="match status" value="1"/>
</dbReference>
<evidence type="ECO:0000313" key="2">
    <source>
        <dbReference type="EMBL" id="ARW49419.1"/>
    </source>
</evidence>
<dbReference type="InterPro" id="IPR002514">
    <property type="entry name" value="Transposase_8"/>
</dbReference>
<gene>
    <name evidence="2" type="ORF">S1001342_03129</name>
</gene>
<proteinExistence type="predicted"/>
<geneLocation type="plasmid" evidence="3">
    <name>pap1342-3</name>
</geneLocation>
<evidence type="ECO:0000256" key="1">
    <source>
        <dbReference type="SAM" id="Coils"/>
    </source>
</evidence>
<evidence type="ECO:0000313" key="3">
    <source>
        <dbReference type="Proteomes" id="UP000196205"/>
    </source>
</evidence>
<dbReference type="EMBL" id="CP021512">
    <property type="protein sequence ID" value="ARW49419.1"/>
    <property type="molecule type" value="Genomic_DNA"/>
</dbReference>
<reference evidence="2 3" key="1">
    <citation type="submission" date="2017-05" db="EMBL/GenBank/DDBJ databases">
        <title>Genome sequence of Acetobacter pasteurianus subsp. pasteurianus strain SRCM101342.</title>
        <authorList>
            <person name="Cho S.H."/>
        </authorList>
    </citation>
    <scope>NUCLEOTIDE SEQUENCE [LARGE SCALE GENOMIC DNA]</scope>
    <source>
        <strain evidence="2 3">SRCM101342</strain>
        <plasmid evidence="3">pap1342-3</plasmid>
    </source>
</reference>
<organism evidence="2 3">
    <name type="scientific">Acetobacter pasteurianus subsp. pasteurianus</name>
    <dbReference type="NCBI Taxonomy" id="481145"/>
    <lineage>
        <taxon>Bacteria</taxon>
        <taxon>Pseudomonadati</taxon>
        <taxon>Pseudomonadota</taxon>
        <taxon>Alphaproteobacteria</taxon>
        <taxon>Acetobacterales</taxon>
        <taxon>Acetobacteraceae</taxon>
        <taxon>Acetobacter</taxon>
    </lineage>
</organism>
<dbReference type="Gene3D" id="1.10.10.60">
    <property type="entry name" value="Homeodomain-like"/>
    <property type="match status" value="1"/>
</dbReference>
<name>A0A1Y0Y2J0_ACEPA</name>
<dbReference type="GO" id="GO:0003677">
    <property type="term" value="F:DNA binding"/>
    <property type="evidence" value="ECO:0007669"/>
    <property type="project" value="InterPro"/>
</dbReference>
<dbReference type="Pfam" id="PF01527">
    <property type="entry name" value="HTH_Tnp_1"/>
    <property type="match status" value="1"/>
</dbReference>
<protein>
    <recommendedName>
        <fullName evidence="4">Transposase</fullName>
    </recommendedName>
</protein>